<reference evidence="1" key="1">
    <citation type="submission" date="2018-05" db="EMBL/GenBank/DDBJ databases">
        <authorList>
            <person name="Lanie J.A."/>
            <person name="Ng W.-L."/>
            <person name="Kazmierczak K.M."/>
            <person name="Andrzejewski T.M."/>
            <person name="Davidsen T.M."/>
            <person name="Wayne K.J."/>
            <person name="Tettelin H."/>
            <person name="Glass J.I."/>
            <person name="Rusch D."/>
            <person name="Podicherti R."/>
            <person name="Tsui H.-C.T."/>
            <person name="Winkler M.E."/>
        </authorList>
    </citation>
    <scope>NUCLEOTIDE SEQUENCE</scope>
</reference>
<sequence length="345" mass="39799">MRYLHKLIISILFISIGIIISQDSGWKGPVPEIAAELSTIAENFNKYDVVLRPDKDAPEWWAGAPTVVKDDKGIFWMAARMRSPEYPRGLRGYEIRILKSKDGINFNQVHRIRREEVPIPGFERPALVIDPVTKKFKLYACGPWQKGPWSIIKFDDADDPTKIDPKSAKPVIQAPEKMYTRDASVIEYKDPFIIHAQGKYHCYIIGYVRKNERIFHYSSEDGEKWEPVGDINQPVMDLSGWHNFFIRPAAVLPLGVGYLFVYEGSSTQWYDPVYNLGTGFGFTFDMHNITDLTIASPIAISTTPSNFYTWRYSDWLWVDGEIWIYAEVSNENNSNEIRLFRVPMK</sequence>
<dbReference type="InterPro" id="IPR023296">
    <property type="entry name" value="Glyco_hydro_beta-prop_sf"/>
</dbReference>
<gene>
    <name evidence="1" type="ORF">METZ01_LOCUS20232</name>
</gene>
<evidence type="ECO:0008006" key="2">
    <source>
        <dbReference type="Google" id="ProtNLM"/>
    </source>
</evidence>
<protein>
    <recommendedName>
        <fullName evidence="2">Glycosyl hydrolase family 32 N-terminal domain-containing protein</fullName>
    </recommendedName>
</protein>
<accession>A0A381PLQ7</accession>
<evidence type="ECO:0000313" key="1">
    <source>
        <dbReference type="EMBL" id="SUZ67378.1"/>
    </source>
</evidence>
<dbReference type="Gene3D" id="2.115.10.20">
    <property type="entry name" value="Glycosyl hydrolase domain, family 43"/>
    <property type="match status" value="1"/>
</dbReference>
<dbReference type="EMBL" id="UINC01001010">
    <property type="protein sequence ID" value="SUZ67378.1"/>
    <property type="molecule type" value="Genomic_DNA"/>
</dbReference>
<proteinExistence type="predicted"/>
<dbReference type="AlphaFoldDB" id="A0A381PLQ7"/>
<organism evidence="1">
    <name type="scientific">marine metagenome</name>
    <dbReference type="NCBI Taxonomy" id="408172"/>
    <lineage>
        <taxon>unclassified sequences</taxon>
        <taxon>metagenomes</taxon>
        <taxon>ecological metagenomes</taxon>
    </lineage>
</organism>
<name>A0A381PLQ7_9ZZZZ</name>
<dbReference type="SUPFAM" id="SSF75005">
    <property type="entry name" value="Arabinanase/levansucrase/invertase"/>
    <property type="match status" value="1"/>
</dbReference>